<reference evidence="3" key="2">
    <citation type="submission" date="2020-09" db="EMBL/GenBank/DDBJ databases">
        <authorList>
            <person name="Sun Q."/>
            <person name="Kim S."/>
        </authorList>
    </citation>
    <scope>NUCLEOTIDE SEQUENCE</scope>
    <source>
        <strain evidence="3">KCTC 42590</strain>
    </source>
</reference>
<evidence type="ECO:0000313" key="4">
    <source>
        <dbReference type="Proteomes" id="UP000630923"/>
    </source>
</evidence>
<dbReference type="NCBIfam" id="TIGR02914">
    <property type="entry name" value="EpsI_fam"/>
    <property type="match status" value="1"/>
</dbReference>
<evidence type="ECO:0000256" key="1">
    <source>
        <dbReference type="SAM" id="SignalP"/>
    </source>
</evidence>
<evidence type="ECO:0000313" key="3">
    <source>
        <dbReference type="EMBL" id="GHF25520.1"/>
    </source>
</evidence>
<feature type="chain" id="PRO_5038077848" description="Methanolan biosynthesis EpsI domain-containing protein" evidence="1">
    <location>
        <begin position="20"/>
        <end position="225"/>
    </location>
</feature>
<comment type="caution">
    <text evidence="3">The sequence shown here is derived from an EMBL/GenBank/DDBJ whole genome shotgun (WGS) entry which is preliminary data.</text>
</comment>
<proteinExistence type="predicted"/>
<evidence type="ECO:0000259" key="2">
    <source>
        <dbReference type="Pfam" id="PF11984"/>
    </source>
</evidence>
<feature type="signal peptide" evidence="1">
    <location>
        <begin position="1"/>
        <end position="19"/>
    </location>
</feature>
<dbReference type="RefSeq" id="WP_191252600.1">
    <property type="nucleotide sequence ID" value="NZ_BNCI01000002.1"/>
</dbReference>
<reference evidence="3" key="1">
    <citation type="journal article" date="2014" name="Int. J. Syst. Evol. Microbiol.">
        <title>Complete genome sequence of Corynebacterium casei LMG S-19264T (=DSM 44701T), isolated from a smear-ripened cheese.</title>
        <authorList>
            <consortium name="US DOE Joint Genome Institute (JGI-PGF)"/>
            <person name="Walter F."/>
            <person name="Albersmeier A."/>
            <person name="Kalinowski J."/>
            <person name="Ruckert C."/>
        </authorList>
    </citation>
    <scope>NUCLEOTIDE SEQUENCE</scope>
    <source>
        <strain evidence="3">KCTC 42590</strain>
    </source>
</reference>
<feature type="domain" description="Methanolan biosynthesis EpsI" evidence="2">
    <location>
        <begin position="9"/>
        <end position="214"/>
    </location>
</feature>
<protein>
    <recommendedName>
        <fullName evidence="2">Methanolan biosynthesis EpsI domain-containing protein</fullName>
    </recommendedName>
</protein>
<name>A0A919ATY1_9PROT</name>
<keyword evidence="1" id="KW-0732">Signal</keyword>
<dbReference type="Proteomes" id="UP000630923">
    <property type="component" value="Unassembled WGS sequence"/>
</dbReference>
<dbReference type="NCBIfam" id="NF045609">
    <property type="entry name" value="EpsI_type_B"/>
    <property type="match status" value="1"/>
</dbReference>
<dbReference type="InterPro" id="IPR054654">
    <property type="entry name" value="EpsI_type_V_pred"/>
</dbReference>
<keyword evidence="4" id="KW-1185">Reference proteome</keyword>
<dbReference type="EMBL" id="BNCI01000002">
    <property type="protein sequence ID" value="GHF25520.1"/>
    <property type="molecule type" value="Genomic_DNA"/>
</dbReference>
<dbReference type="NCBIfam" id="NF045608">
    <property type="entry name" value="EpsI_type_V"/>
    <property type="match status" value="1"/>
</dbReference>
<accession>A0A919ATY1</accession>
<dbReference type="InterPro" id="IPR054653">
    <property type="entry name" value="EpsI_type_B_pred"/>
</dbReference>
<dbReference type="Pfam" id="PF11984">
    <property type="entry name" value="DUF3485"/>
    <property type="match status" value="1"/>
</dbReference>
<sequence>MKSKVLILAASLLIGKVTAEFLTPHKYAAYFNEEFSLEEIVPETFGDWSVDNNTGFVQPLEQSTLSDLIYDQTIYRGYRNHKGDLIMLVLAYGQRQSDRLQLHQPDVCYSANGFSIQFLRESALSLPSVTDRIIPTNQMYANFRSRYEPVTYWSRIGDTITAGKLDRQWTKITYGLTGYIPDGILVRVSSISNNPEEAFALHQSFLNEMIGAVPDPYIKLFIGTK</sequence>
<gene>
    <name evidence="3" type="ORF">GCM10017044_20410</name>
</gene>
<dbReference type="InterPro" id="IPR014263">
    <property type="entry name" value="Methanolan_biosynth_EpsI"/>
</dbReference>
<dbReference type="AlphaFoldDB" id="A0A919ATY1"/>
<organism evidence="3 4">
    <name type="scientific">Kordiimonas sediminis</name>
    <dbReference type="NCBI Taxonomy" id="1735581"/>
    <lineage>
        <taxon>Bacteria</taxon>
        <taxon>Pseudomonadati</taxon>
        <taxon>Pseudomonadota</taxon>
        <taxon>Alphaproteobacteria</taxon>
        <taxon>Kordiimonadales</taxon>
        <taxon>Kordiimonadaceae</taxon>
        <taxon>Kordiimonas</taxon>
    </lineage>
</organism>